<gene>
    <name evidence="1" type="ORF">J1N35_037397</name>
</gene>
<feature type="non-terminal residue" evidence="1">
    <location>
        <position position="55"/>
    </location>
</feature>
<dbReference type="Proteomes" id="UP000828251">
    <property type="component" value="Unassembled WGS sequence"/>
</dbReference>
<evidence type="ECO:0000313" key="2">
    <source>
        <dbReference type="Proteomes" id="UP000828251"/>
    </source>
</evidence>
<comment type="caution">
    <text evidence="1">The sequence shown here is derived from an EMBL/GenBank/DDBJ whole genome shotgun (WGS) entry which is preliminary data.</text>
</comment>
<organism evidence="1 2">
    <name type="scientific">Gossypium stocksii</name>
    <dbReference type="NCBI Taxonomy" id="47602"/>
    <lineage>
        <taxon>Eukaryota</taxon>
        <taxon>Viridiplantae</taxon>
        <taxon>Streptophyta</taxon>
        <taxon>Embryophyta</taxon>
        <taxon>Tracheophyta</taxon>
        <taxon>Spermatophyta</taxon>
        <taxon>Magnoliopsida</taxon>
        <taxon>eudicotyledons</taxon>
        <taxon>Gunneridae</taxon>
        <taxon>Pentapetalae</taxon>
        <taxon>rosids</taxon>
        <taxon>malvids</taxon>
        <taxon>Malvales</taxon>
        <taxon>Malvaceae</taxon>
        <taxon>Malvoideae</taxon>
        <taxon>Gossypium</taxon>
    </lineage>
</organism>
<keyword evidence="2" id="KW-1185">Reference proteome</keyword>
<proteinExistence type="predicted"/>
<dbReference type="AlphaFoldDB" id="A0A9D3UK51"/>
<dbReference type="EMBL" id="JAIQCV010000011">
    <property type="protein sequence ID" value="KAH1046613.1"/>
    <property type="molecule type" value="Genomic_DNA"/>
</dbReference>
<reference evidence="1 2" key="1">
    <citation type="journal article" date="2021" name="Plant Biotechnol. J.">
        <title>Multi-omics assisted identification of the key and species-specific regulatory components of drought-tolerant mechanisms in Gossypium stocksii.</title>
        <authorList>
            <person name="Yu D."/>
            <person name="Ke L."/>
            <person name="Zhang D."/>
            <person name="Wu Y."/>
            <person name="Sun Y."/>
            <person name="Mei J."/>
            <person name="Sun J."/>
            <person name="Sun Y."/>
        </authorList>
    </citation>
    <scope>NUCLEOTIDE SEQUENCE [LARGE SCALE GENOMIC DNA]</scope>
    <source>
        <strain evidence="2">cv. E1</strain>
        <tissue evidence="1">Leaf</tissue>
    </source>
</reference>
<accession>A0A9D3UK51</accession>
<name>A0A9D3UK51_9ROSI</name>
<evidence type="ECO:0000313" key="1">
    <source>
        <dbReference type="EMBL" id="KAH1046613.1"/>
    </source>
</evidence>
<protein>
    <submittedName>
        <fullName evidence="1">Uncharacterized protein</fullName>
    </submittedName>
</protein>
<sequence>MSINSKKLEYPKFDSSRCIKLYAAMSLTRYLKHNLFEEFGSGLSIFRGPHSTTDG</sequence>